<keyword evidence="6 9" id="KW-0418">Kinase</keyword>
<dbReference type="CDD" id="cd04235">
    <property type="entry name" value="AAK_CK"/>
    <property type="match status" value="1"/>
</dbReference>
<evidence type="ECO:0000259" key="10">
    <source>
        <dbReference type="Pfam" id="PF00696"/>
    </source>
</evidence>
<dbReference type="Proteomes" id="UP000029669">
    <property type="component" value="Chromosome"/>
</dbReference>
<dbReference type="Gene3D" id="3.40.1160.10">
    <property type="entry name" value="Acetylglutamate kinase-like"/>
    <property type="match status" value="1"/>
</dbReference>
<dbReference type="HOGENOM" id="CLU_076278_0_0_9"/>
<accession>A0A097API8</accession>
<name>A0A097API8_THEKI</name>
<keyword evidence="5 9" id="KW-0808">Transferase</keyword>
<dbReference type="EMBL" id="CP009170">
    <property type="protein sequence ID" value="AIS51730.1"/>
    <property type="molecule type" value="Genomic_DNA"/>
</dbReference>
<dbReference type="Pfam" id="PF00696">
    <property type="entry name" value="AA_kinase"/>
    <property type="match status" value="1"/>
</dbReference>
<reference evidence="12" key="1">
    <citation type="journal article" date="2015" name="Genome Announc.">
        <title>Whole-Genome Sequences of 80 Environmental and Clinical Isolates of Burkholderia pseudomallei.</title>
        <authorList>
            <person name="Johnson S.L."/>
            <person name="Baker A.L."/>
            <person name="Chain P.S."/>
            <person name="Currie B.J."/>
            <person name="Daligault H.E."/>
            <person name="Davenport K.W."/>
            <person name="Davis C.B."/>
            <person name="Inglis T.J."/>
            <person name="Kaestli M."/>
            <person name="Koren S."/>
            <person name="Mayo M."/>
            <person name="Merritt A.J."/>
            <person name="Price E.P."/>
            <person name="Sarovich D.S."/>
            <person name="Warner J."/>
            <person name="Rosovitz M.J."/>
        </authorList>
    </citation>
    <scope>NUCLEOTIDE SEQUENCE [LARGE SCALE GENOMIC DNA]</scope>
    <source>
        <strain evidence="12">DSM 2030</strain>
    </source>
</reference>
<dbReference type="GO" id="GO:0005829">
    <property type="term" value="C:cytosol"/>
    <property type="evidence" value="ECO:0007669"/>
    <property type="project" value="TreeGrafter"/>
</dbReference>
<dbReference type="eggNOG" id="COG0549">
    <property type="taxonomic scope" value="Bacteria"/>
</dbReference>
<evidence type="ECO:0000256" key="8">
    <source>
        <dbReference type="NCBIfam" id="TIGR00746"/>
    </source>
</evidence>
<dbReference type="PANTHER" id="PTHR30409:SF1">
    <property type="entry name" value="CARBAMATE KINASE-RELATED"/>
    <property type="match status" value="1"/>
</dbReference>
<dbReference type="NCBIfam" id="TIGR00746">
    <property type="entry name" value="arcC"/>
    <property type="match status" value="1"/>
</dbReference>
<comment type="catalytic activity">
    <reaction evidence="7">
        <text>hydrogencarbonate + NH4(+) + ATP = carbamoyl phosphate + ADP + H2O + H(+)</text>
        <dbReference type="Rhea" id="RHEA:10152"/>
        <dbReference type="ChEBI" id="CHEBI:15377"/>
        <dbReference type="ChEBI" id="CHEBI:15378"/>
        <dbReference type="ChEBI" id="CHEBI:17544"/>
        <dbReference type="ChEBI" id="CHEBI:28938"/>
        <dbReference type="ChEBI" id="CHEBI:30616"/>
        <dbReference type="ChEBI" id="CHEBI:58228"/>
        <dbReference type="ChEBI" id="CHEBI:456216"/>
        <dbReference type="EC" id="2.7.2.2"/>
    </reaction>
</comment>
<dbReference type="InterPro" id="IPR003964">
    <property type="entry name" value="Carb_kinase"/>
</dbReference>
<dbReference type="UniPathway" id="UPA00996">
    <property type="reaction ID" value="UER00366"/>
</dbReference>
<proteinExistence type="inferred from homology"/>
<dbReference type="FunFam" id="3.40.1160.10:FF:000007">
    <property type="entry name" value="Carbamate kinase"/>
    <property type="match status" value="1"/>
</dbReference>
<dbReference type="RefSeq" id="WP_049684636.1">
    <property type="nucleotide sequence ID" value="NZ_CP009170.1"/>
</dbReference>
<gene>
    <name evidence="11" type="primary">cpkA</name>
    <name evidence="11" type="ORF">TKV_c05320</name>
</gene>
<evidence type="ECO:0000256" key="5">
    <source>
        <dbReference type="ARBA" id="ARBA00022679"/>
    </source>
</evidence>
<evidence type="ECO:0000313" key="11">
    <source>
        <dbReference type="EMBL" id="AIS51730.1"/>
    </source>
</evidence>
<dbReference type="InterPro" id="IPR036393">
    <property type="entry name" value="AceGlu_kinase-like_sf"/>
</dbReference>
<comment type="similarity">
    <text evidence="2 9">Belongs to the carbamate kinase family.</text>
</comment>
<evidence type="ECO:0000256" key="1">
    <source>
        <dbReference type="ARBA" id="ARBA00005118"/>
    </source>
</evidence>
<comment type="pathway">
    <text evidence="1">Metabolic intermediate metabolism; carbamoyl phosphate degradation; CO(2) and NH(3) from carbamoyl phosphate: step 1/1.</text>
</comment>
<evidence type="ECO:0000256" key="3">
    <source>
        <dbReference type="ARBA" id="ARBA00013070"/>
    </source>
</evidence>
<sequence length="313" mass="33935">MREKVVIALGGNALQDVNTPPTAEAQMEVVKRTAGYLADIIEKGYSVVITHGNGPQVGSIVIQNEVASKVVPAMPFDVCGAESQGMIGYMIQQALGEVLKERNIKKEVATIITQVVVDKNDPAFKKPTKPIGPFYTKEEAEILKKEKGYEMVEDSGRGYRRVVSSPDPKEIVEISTIKLLERNGVIVITVGGGGIPVIKENGNLKGVAAVIDKDLASEKLAEDIDADVLLILTAVEKVAINYKKLNQKFLDKMTVEEAIKYTEEGHFARGSMFPKVKAAIRFAKSKVGRRAIITSLDKALEALEGKTGTVITL</sequence>
<dbReference type="STRING" id="2325.TKV_c05320"/>
<evidence type="ECO:0000256" key="6">
    <source>
        <dbReference type="ARBA" id="ARBA00022777"/>
    </source>
</evidence>
<dbReference type="InterPro" id="IPR001048">
    <property type="entry name" value="Asp/Glu/Uridylate_kinase"/>
</dbReference>
<dbReference type="PIRSF" id="PIRSF000723">
    <property type="entry name" value="Carbamate_kin"/>
    <property type="match status" value="1"/>
</dbReference>
<dbReference type="PANTHER" id="PTHR30409">
    <property type="entry name" value="CARBAMATE KINASE"/>
    <property type="match status" value="1"/>
</dbReference>
<dbReference type="NCBIfam" id="NF009007">
    <property type="entry name" value="PRK12352.1"/>
    <property type="match status" value="1"/>
</dbReference>
<keyword evidence="4" id="KW-0056">Arginine metabolism</keyword>
<evidence type="ECO:0000256" key="2">
    <source>
        <dbReference type="ARBA" id="ARBA00011066"/>
    </source>
</evidence>
<protein>
    <recommendedName>
        <fullName evidence="3 8">Carbamate kinase</fullName>
    </recommendedName>
</protein>
<keyword evidence="12" id="KW-1185">Reference proteome</keyword>
<evidence type="ECO:0000256" key="9">
    <source>
        <dbReference type="PIRNR" id="PIRNR000723"/>
    </source>
</evidence>
<dbReference type="OrthoDB" id="9766717at2"/>
<dbReference type="PRINTS" id="PR01469">
    <property type="entry name" value="CARBMTKINASE"/>
</dbReference>
<dbReference type="SUPFAM" id="SSF53633">
    <property type="entry name" value="Carbamate kinase-like"/>
    <property type="match status" value="1"/>
</dbReference>
<evidence type="ECO:0000256" key="7">
    <source>
        <dbReference type="ARBA" id="ARBA00048467"/>
    </source>
</evidence>
<feature type="domain" description="Aspartate/glutamate/uridylate kinase" evidence="10">
    <location>
        <begin position="4"/>
        <end position="294"/>
    </location>
</feature>
<dbReference type="AlphaFoldDB" id="A0A097API8"/>
<dbReference type="GO" id="GO:0019546">
    <property type="term" value="P:L-arginine deiminase pathway"/>
    <property type="evidence" value="ECO:0007669"/>
    <property type="project" value="TreeGrafter"/>
</dbReference>
<organism evidence="11 12">
    <name type="scientific">Thermoanaerobacter kivui</name>
    <name type="common">Acetogenium kivui</name>
    <dbReference type="NCBI Taxonomy" id="2325"/>
    <lineage>
        <taxon>Bacteria</taxon>
        <taxon>Bacillati</taxon>
        <taxon>Bacillota</taxon>
        <taxon>Clostridia</taxon>
        <taxon>Thermoanaerobacterales</taxon>
        <taxon>Thermoanaerobacteraceae</taxon>
        <taxon>Thermoanaerobacter</taxon>
    </lineage>
</organism>
<dbReference type="GO" id="GO:0008804">
    <property type="term" value="F:carbamate kinase activity"/>
    <property type="evidence" value="ECO:0007669"/>
    <property type="project" value="UniProtKB-UniRule"/>
</dbReference>
<evidence type="ECO:0000313" key="12">
    <source>
        <dbReference type="Proteomes" id="UP000029669"/>
    </source>
</evidence>
<evidence type="ECO:0000256" key="4">
    <source>
        <dbReference type="ARBA" id="ARBA00022503"/>
    </source>
</evidence>
<dbReference type="KEGG" id="tki:TKV_c05320"/>